<evidence type="ECO:0000313" key="2">
    <source>
        <dbReference type="EMBL" id="EGZ25099.1"/>
    </source>
</evidence>
<sequence>MAPGSTPLLADRRPDRGSNLKQVSHAGAGTTAQVSPSHPKKPPLVPNSNETPLQIPSADEPMPITAPDARALDLYRKAKPSHRKHPKDELDTSTRRWPTSRKNGRPAAGRPRQRQRRGEALSVKQLAERQKEETHRTVVGNIKLRGILKRGLGVDGRPHGQGWH</sequence>
<feature type="compositionally biased region" description="Basic and acidic residues" evidence="1">
    <location>
        <begin position="126"/>
        <end position="136"/>
    </location>
</feature>
<dbReference type="AlphaFoldDB" id="G4YXV6"/>
<keyword evidence="3" id="KW-1185">Reference proteome</keyword>
<reference evidence="2 3" key="1">
    <citation type="journal article" date="2006" name="Science">
        <title>Phytophthora genome sequences uncover evolutionary origins and mechanisms of pathogenesis.</title>
        <authorList>
            <person name="Tyler B.M."/>
            <person name="Tripathy S."/>
            <person name="Zhang X."/>
            <person name="Dehal P."/>
            <person name="Jiang R.H."/>
            <person name="Aerts A."/>
            <person name="Arredondo F.D."/>
            <person name="Baxter L."/>
            <person name="Bensasson D."/>
            <person name="Beynon J.L."/>
            <person name="Chapman J."/>
            <person name="Damasceno C.M."/>
            <person name="Dorrance A.E."/>
            <person name="Dou D."/>
            <person name="Dickerman A.W."/>
            <person name="Dubchak I.L."/>
            <person name="Garbelotto M."/>
            <person name="Gijzen M."/>
            <person name="Gordon S.G."/>
            <person name="Govers F."/>
            <person name="Grunwald N.J."/>
            <person name="Huang W."/>
            <person name="Ivors K.L."/>
            <person name="Jones R.W."/>
            <person name="Kamoun S."/>
            <person name="Krampis K."/>
            <person name="Lamour K.H."/>
            <person name="Lee M.K."/>
            <person name="McDonald W.H."/>
            <person name="Medina M."/>
            <person name="Meijer H.J."/>
            <person name="Nordberg E.K."/>
            <person name="Maclean D.J."/>
            <person name="Ospina-Giraldo M.D."/>
            <person name="Morris P.F."/>
            <person name="Phuntumart V."/>
            <person name="Putnam N.H."/>
            <person name="Rash S."/>
            <person name="Rose J.K."/>
            <person name="Sakihama Y."/>
            <person name="Salamov A.A."/>
            <person name="Savidor A."/>
            <person name="Scheuring C.F."/>
            <person name="Smith B.M."/>
            <person name="Sobral B.W."/>
            <person name="Terry A."/>
            <person name="Torto-Alalibo T.A."/>
            <person name="Win J."/>
            <person name="Xu Z."/>
            <person name="Zhang H."/>
            <person name="Grigoriev I.V."/>
            <person name="Rokhsar D.S."/>
            <person name="Boore J.L."/>
        </authorList>
    </citation>
    <scope>NUCLEOTIDE SEQUENCE [LARGE SCALE GENOMIC DNA]</scope>
    <source>
        <strain evidence="2 3">P6497</strain>
    </source>
</reference>
<gene>
    <name evidence="2" type="ORF">PHYSODRAFT_344878</name>
</gene>
<evidence type="ECO:0000313" key="3">
    <source>
        <dbReference type="Proteomes" id="UP000002640"/>
    </source>
</evidence>
<dbReference type="InParanoid" id="G4YXV6"/>
<proteinExistence type="predicted"/>
<dbReference type="Proteomes" id="UP000002640">
    <property type="component" value="Unassembled WGS sequence"/>
</dbReference>
<accession>G4YXV6</accession>
<dbReference type="RefSeq" id="XP_009520387.1">
    <property type="nucleotide sequence ID" value="XM_009522092.1"/>
</dbReference>
<dbReference type="GeneID" id="20648671"/>
<organism evidence="2 3">
    <name type="scientific">Phytophthora sojae (strain P6497)</name>
    <name type="common">Soybean stem and root rot agent</name>
    <name type="synonym">Phytophthora megasperma f. sp. glycines</name>
    <dbReference type="NCBI Taxonomy" id="1094619"/>
    <lineage>
        <taxon>Eukaryota</taxon>
        <taxon>Sar</taxon>
        <taxon>Stramenopiles</taxon>
        <taxon>Oomycota</taxon>
        <taxon>Peronosporomycetes</taxon>
        <taxon>Peronosporales</taxon>
        <taxon>Peronosporaceae</taxon>
        <taxon>Phytophthora</taxon>
    </lineage>
</organism>
<protein>
    <submittedName>
        <fullName evidence="2">Uncharacterized protein</fullName>
    </submittedName>
</protein>
<feature type="region of interest" description="Disordered" evidence="1">
    <location>
        <begin position="1"/>
        <end position="137"/>
    </location>
</feature>
<dbReference type="EMBL" id="JH159152">
    <property type="protein sequence ID" value="EGZ25099.1"/>
    <property type="molecule type" value="Genomic_DNA"/>
</dbReference>
<name>G4YXV6_PHYSP</name>
<dbReference type="KEGG" id="psoj:PHYSODRAFT_344878"/>
<evidence type="ECO:0000256" key="1">
    <source>
        <dbReference type="SAM" id="MobiDB-lite"/>
    </source>
</evidence>